<keyword evidence="1" id="KW-1133">Transmembrane helix</keyword>
<comment type="caution">
    <text evidence="2">The sequence shown here is derived from an EMBL/GenBank/DDBJ whole genome shotgun (WGS) entry which is preliminary data.</text>
</comment>
<organism evidence="2 3">
    <name type="scientific">Janthinobacterium lividum</name>
    <dbReference type="NCBI Taxonomy" id="29581"/>
    <lineage>
        <taxon>Bacteria</taxon>
        <taxon>Pseudomonadati</taxon>
        <taxon>Pseudomonadota</taxon>
        <taxon>Betaproteobacteria</taxon>
        <taxon>Burkholderiales</taxon>
        <taxon>Oxalobacteraceae</taxon>
        <taxon>Janthinobacterium</taxon>
    </lineage>
</organism>
<dbReference type="Proteomes" id="UP000092634">
    <property type="component" value="Unassembled WGS sequence"/>
</dbReference>
<name>A0A1E8PKH9_9BURK</name>
<keyword evidence="1" id="KW-0812">Transmembrane</keyword>
<dbReference type="PROSITE" id="PS51257">
    <property type="entry name" value="PROKAR_LIPOPROTEIN"/>
    <property type="match status" value="1"/>
</dbReference>
<evidence type="ECO:0000313" key="3">
    <source>
        <dbReference type="Proteomes" id="UP000092634"/>
    </source>
</evidence>
<keyword evidence="1" id="KW-0472">Membrane</keyword>
<dbReference type="EMBL" id="MAQB02000010">
    <property type="protein sequence ID" value="OFJ46841.1"/>
    <property type="molecule type" value="Genomic_DNA"/>
</dbReference>
<accession>A0A1E8PKH9</accession>
<protein>
    <submittedName>
        <fullName evidence="2">Uncharacterized protein</fullName>
    </submittedName>
</protein>
<evidence type="ECO:0000256" key="1">
    <source>
        <dbReference type="SAM" id="Phobius"/>
    </source>
</evidence>
<sequence>MFVKNFVAYVFAGAVSALMLGGCVTTHVQRPLSAGVPSEGTAVTVSITANTDEVNGLGQITLGRLSSGDAVSSLVLQQYILNQVAKDMARDTTLFMGNLPPGKYYFSQLADAGKSNRYIKWAAAWAYLLWRKASRSIWAA</sequence>
<dbReference type="AlphaFoldDB" id="A0A1E8PKH9"/>
<evidence type="ECO:0000313" key="2">
    <source>
        <dbReference type="EMBL" id="OFJ46841.1"/>
    </source>
</evidence>
<reference evidence="2 3" key="1">
    <citation type="submission" date="2016-10" db="EMBL/GenBank/DDBJ databases">
        <title>Updated version of Genome Assembly of Janthinobacterium lividum ERGS5:01.</title>
        <authorList>
            <person name="Kumar R."/>
            <person name="Acharya V."/>
            <person name="Singh D."/>
        </authorList>
    </citation>
    <scope>NUCLEOTIDE SEQUENCE [LARGE SCALE GENOMIC DNA]</scope>
    <source>
        <strain evidence="2 3">ERGS5:01</strain>
    </source>
</reference>
<gene>
    <name evidence="2" type="ORF">BA896_019750</name>
</gene>
<proteinExistence type="predicted"/>
<feature type="transmembrane region" description="Helical" evidence="1">
    <location>
        <begin position="6"/>
        <end position="24"/>
    </location>
</feature>